<dbReference type="Proteomes" id="UP001596528">
    <property type="component" value="Unassembled WGS sequence"/>
</dbReference>
<reference evidence="2" key="1">
    <citation type="journal article" date="2019" name="Int. J. Syst. Evol. Microbiol.">
        <title>The Global Catalogue of Microorganisms (GCM) 10K type strain sequencing project: providing services to taxonomists for standard genome sequencing and annotation.</title>
        <authorList>
            <consortium name="The Broad Institute Genomics Platform"/>
            <consortium name="The Broad Institute Genome Sequencing Center for Infectious Disease"/>
            <person name="Wu L."/>
            <person name="Ma J."/>
        </authorList>
    </citation>
    <scope>NUCLEOTIDE SEQUENCE [LARGE SCALE GENOMIC DNA]</scope>
    <source>
        <strain evidence="2">JCM 18657</strain>
    </source>
</reference>
<gene>
    <name evidence="1" type="ORF">ACFQWB_05665</name>
</gene>
<evidence type="ECO:0000313" key="1">
    <source>
        <dbReference type="EMBL" id="MFC7749432.1"/>
    </source>
</evidence>
<dbReference type="RefSeq" id="WP_138790712.1">
    <property type="nucleotide sequence ID" value="NZ_JBHTGQ010000013.1"/>
</dbReference>
<evidence type="ECO:0000313" key="2">
    <source>
        <dbReference type="Proteomes" id="UP001596528"/>
    </source>
</evidence>
<proteinExistence type="predicted"/>
<dbReference type="EMBL" id="JBHTGQ010000013">
    <property type="protein sequence ID" value="MFC7749432.1"/>
    <property type="molecule type" value="Genomic_DNA"/>
</dbReference>
<organism evidence="1 2">
    <name type="scientific">Paenibacillus thermoaerophilus</name>
    <dbReference type="NCBI Taxonomy" id="1215385"/>
    <lineage>
        <taxon>Bacteria</taxon>
        <taxon>Bacillati</taxon>
        <taxon>Bacillota</taxon>
        <taxon>Bacilli</taxon>
        <taxon>Bacillales</taxon>
        <taxon>Paenibacillaceae</taxon>
        <taxon>Paenibacillus</taxon>
    </lineage>
</organism>
<accession>A0ABW2V4B0</accession>
<sequence length="107" mass="12302">MDDIVIVGVVESKNNSYIHAEMKQADETGLGRTGIIWYEPDEAEQSWRVAACFWKEADLETDWFDNPLHQTVQKLASEKDPLRAKAEEAANRPDVREALRRTWEGAR</sequence>
<comment type="caution">
    <text evidence="1">The sequence shown here is derived from an EMBL/GenBank/DDBJ whole genome shotgun (WGS) entry which is preliminary data.</text>
</comment>
<protein>
    <submittedName>
        <fullName evidence="1">Uncharacterized protein</fullName>
    </submittedName>
</protein>
<name>A0ABW2V4B0_9BACL</name>
<keyword evidence="2" id="KW-1185">Reference proteome</keyword>